<keyword evidence="2" id="KW-0472">Membrane</keyword>
<organism evidence="3 4">
    <name type="scientific">Zingiber officinale</name>
    <name type="common">Ginger</name>
    <name type="synonym">Amomum zingiber</name>
    <dbReference type="NCBI Taxonomy" id="94328"/>
    <lineage>
        <taxon>Eukaryota</taxon>
        <taxon>Viridiplantae</taxon>
        <taxon>Streptophyta</taxon>
        <taxon>Embryophyta</taxon>
        <taxon>Tracheophyta</taxon>
        <taxon>Spermatophyta</taxon>
        <taxon>Magnoliopsida</taxon>
        <taxon>Liliopsida</taxon>
        <taxon>Zingiberales</taxon>
        <taxon>Zingiberaceae</taxon>
        <taxon>Zingiber</taxon>
    </lineage>
</organism>
<dbReference type="EMBL" id="JACMSC010000008">
    <property type="protein sequence ID" value="KAG6512803.1"/>
    <property type="molecule type" value="Genomic_DNA"/>
</dbReference>
<dbReference type="AlphaFoldDB" id="A0A8J5LIB4"/>
<keyword evidence="4" id="KW-1185">Reference proteome</keyword>
<evidence type="ECO:0000313" key="3">
    <source>
        <dbReference type="EMBL" id="KAG6512803.1"/>
    </source>
</evidence>
<evidence type="ECO:0000256" key="2">
    <source>
        <dbReference type="SAM" id="Phobius"/>
    </source>
</evidence>
<dbReference type="PANTHER" id="PTHR36789:SF1">
    <property type="entry name" value="TRANSMEMBRANE PROTEIN"/>
    <property type="match status" value="1"/>
</dbReference>
<reference evidence="3 4" key="1">
    <citation type="submission" date="2020-08" db="EMBL/GenBank/DDBJ databases">
        <title>Plant Genome Project.</title>
        <authorList>
            <person name="Zhang R.-G."/>
        </authorList>
    </citation>
    <scope>NUCLEOTIDE SEQUENCE [LARGE SCALE GENOMIC DNA]</scope>
    <source>
        <tissue evidence="3">Rhizome</tissue>
    </source>
</reference>
<feature type="transmembrane region" description="Helical" evidence="2">
    <location>
        <begin position="104"/>
        <end position="122"/>
    </location>
</feature>
<gene>
    <name evidence="3" type="ORF">ZIOFF_030932</name>
</gene>
<dbReference type="OrthoDB" id="1922241at2759"/>
<sequence>MIASFSFSALPPIPCHGSATLSFKPTSLRFLIKRRPKGGAGSRRAIPFVRAAGGGANGMKQDDEDNVTENDSKNGGGDLKRERQRTGAFNLRWRDLLSPDPDNALAVALTGLLTWASVQVVFQLFFISVAILLAALKYSFIAALLLFILIALL</sequence>
<feature type="transmembrane region" description="Helical" evidence="2">
    <location>
        <begin position="129"/>
        <end position="152"/>
    </location>
</feature>
<name>A0A8J5LIB4_ZINOF</name>
<dbReference type="PANTHER" id="PTHR36789">
    <property type="entry name" value="TRANSMEMBRANE PROTEIN"/>
    <property type="match status" value="1"/>
</dbReference>
<keyword evidence="2" id="KW-1133">Transmembrane helix</keyword>
<proteinExistence type="predicted"/>
<evidence type="ECO:0000256" key="1">
    <source>
        <dbReference type="SAM" id="MobiDB-lite"/>
    </source>
</evidence>
<evidence type="ECO:0000313" key="4">
    <source>
        <dbReference type="Proteomes" id="UP000734854"/>
    </source>
</evidence>
<dbReference type="Proteomes" id="UP000734854">
    <property type="component" value="Unassembled WGS sequence"/>
</dbReference>
<protein>
    <submittedName>
        <fullName evidence="3">Uncharacterized protein</fullName>
    </submittedName>
</protein>
<feature type="region of interest" description="Disordered" evidence="1">
    <location>
        <begin position="48"/>
        <end position="83"/>
    </location>
</feature>
<keyword evidence="2" id="KW-0812">Transmembrane</keyword>
<comment type="caution">
    <text evidence="3">The sequence shown here is derived from an EMBL/GenBank/DDBJ whole genome shotgun (WGS) entry which is preliminary data.</text>
</comment>
<accession>A0A8J5LIB4</accession>